<comment type="catalytic activity">
    <reaction evidence="1">
        <text>a triacylglycerol + H2O = a diacylglycerol + a fatty acid + H(+)</text>
        <dbReference type="Rhea" id="RHEA:12044"/>
        <dbReference type="ChEBI" id="CHEBI:15377"/>
        <dbReference type="ChEBI" id="CHEBI:15378"/>
        <dbReference type="ChEBI" id="CHEBI:17855"/>
        <dbReference type="ChEBI" id="CHEBI:18035"/>
        <dbReference type="ChEBI" id="CHEBI:28868"/>
        <dbReference type="EC" id="3.1.1.3"/>
    </reaction>
</comment>
<dbReference type="InterPro" id="IPR005877">
    <property type="entry name" value="YSIRK_signal_dom"/>
</dbReference>
<keyword evidence="6" id="KW-0732">Signal</keyword>
<keyword evidence="5" id="KW-0964">Secreted</keyword>
<organism evidence="14 15">
    <name type="scientific">Staphylococcus xylosus</name>
    <dbReference type="NCBI Taxonomy" id="1288"/>
    <lineage>
        <taxon>Bacteria</taxon>
        <taxon>Bacillati</taxon>
        <taxon>Bacillota</taxon>
        <taxon>Bacilli</taxon>
        <taxon>Bacillales</taxon>
        <taxon>Staphylococcaceae</taxon>
        <taxon>Staphylococcus</taxon>
    </lineage>
</organism>
<keyword evidence="11" id="KW-0472">Membrane</keyword>
<reference evidence="14 15" key="1">
    <citation type="submission" date="2019-05" db="EMBL/GenBank/DDBJ databases">
        <title>The metagenome of a microbial culture collection derived from dairy environment covers the genomic content of the human microbiome.</title>
        <authorList>
            <person name="Roder T."/>
            <person name="Wuthrich D."/>
            <person name="Sattari Z."/>
            <person name="Von Ah U."/>
            <person name="Bar C."/>
            <person name="Ronchi F."/>
            <person name="Macpherson A.J."/>
            <person name="Ganal-Vonarburg S.C."/>
            <person name="Bruggmann R."/>
            <person name="Vergeres G."/>
        </authorList>
    </citation>
    <scope>NUCLEOTIDE SEQUENCE [LARGE SCALE GENOMIC DNA]</scope>
    <source>
        <strain evidence="14 15">FAM 20833</strain>
    </source>
</reference>
<evidence type="ECO:0000259" key="13">
    <source>
        <dbReference type="Pfam" id="PF24708"/>
    </source>
</evidence>
<keyword evidence="9" id="KW-0443">Lipid metabolism</keyword>
<evidence type="ECO:0000256" key="2">
    <source>
        <dbReference type="ARBA" id="ARBA00004613"/>
    </source>
</evidence>
<comment type="similarity">
    <text evidence="3">Belongs to the AB hydrolase superfamily. Lipase family.</text>
</comment>
<feature type="compositionally biased region" description="Basic and acidic residues" evidence="10">
    <location>
        <begin position="121"/>
        <end position="260"/>
    </location>
</feature>
<feature type="compositionally biased region" description="Basic and acidic residues" evidence="10">
    <location>
        <begin position="269"/>
        <end position="282"/>
    </location>
</feature>
<dbReference type="PANTHER" id="PTHR34043:SF3">
    <property type="entry name" value="ALPHA_BETA-HYDROLASES SUPERFAMILY PROTEIN"/>
    <property type="match status" value="1"/>
</dbReference>
<dbReference type="EC" id="3.1.1.3" evidence="4"/>
<evidence type="ECO:0000256" key="7">
    <source>
        <dbReference type="ARBA" id="ARBA00022801"/>
    </source>
</evidence>
<feature type="compositionally biased region" description="Polar residues" evidence="10">
    <location>
        <begin position="65"/>
        <end position="105"/>
    </location>
</feature>
<dbReference type="EMBL" id="VBTJ01000002">
    <property type="protein sequence ID" value="TLP89399.1"/>
    <property type="molecule type" value="Genomic_DNA"/>
</dbReference>
<dbReference type="SUPFAM" id="SSF53474">
    <property type="entry name" value="alpha/beta-Hydrolases"/>
    <property type="match status" value="1"/>
</dbReference>
<keyword evidence="8" id="KW-0442">Lipid degradation</keyword>
<evidence type="ECO:0000256" key="3">
    <source>
        <dbReference type="ARBA" id="ARBA00010701"/>
    </source>
</evidence>
<dbReference type="GO" id="GO:0016042">
    <property type="term" value="P:lipid catabolic process"/>
    <property type="evidence" value="ECO:0007669"/>
    <property type="project" value="UniProtKB-KW"/>
</dbReference>
<comment type="subcellular location">
    <subcellularLocation>
        <location evidence="2">Secreted</location>
    </subcellularLocation>
</comment>
<sequence length="732" mass="81441">MKRKEKQSTKTEVQRFSIRKYSVGTISVLTATFFIANGHVSEASKLDHEQESNNGNNITTINSNKDNAMNSNQDKQDPSDNNFKLESSNASEAFSQQSTEISPVSHNDLVKQKSPTIQDAPTEKQDTTIEKNNRVNQRNDQKQLADVDNENKVLEAEKVEEAPNKAEAERAEESPNKAEAEKVEEAPNKAEAEKAEEAPNKAEAEKAKETSNKAEAEKAKEAPNKAEAEKAKEAPNKAEAEKVEEASNKAEAEKAKEAPNKSETAQTDTENKNEENSNEQKVKNLKTKNGFNPNKNEVKQESKNNPTKVKDLEANKQATTRNRSKVQQTEVETLLKTAKKAEQGVHVNKYPIILVHGFLGLMDGNKPDLYPTYWGGKKYKVKEALEKAGYEVYEASISAVGSNYGRAVELYHFIKGGQVDYGAAHAAKYGHNRYGKTYKGVMPNWEPGQKVHLIGHSMGGQTIRLLEQFLRFGNPEEIKYHEQHGGTISSLFEGQKDNMISSITTLATPHKGSQAADKLANKDLIKNILNNVAKLGNNKITKIDFGLSQWGFEQQPNETYIEYVNRLRDSPIWNTEDNAARDLTTFGAEDLNLKTSVNPNIVYTSFAGQATHKNSLGHHAPNIGLFGLLNLTSNLIGKDSREDWQENDGVVAVTSALSPTGQPAKKVQDLTQATEKGVWQVMPIKNDWDHVDFLGLDNLDRRRTGQELEAFYTGIIDHLMRIESREKQAVAV</sequence>
<accession>A0A5R9B0C3</accession>
<dbReference type="Proteomes" id="UP000307747">
    <property type="component" value="Unassembled WGS sequence"/>
</dbReference>
<proteinExistence type="inferred from homology"/>
<dbReference type="OrthoDB" id="2004167at2"/>
<feature type="domain" description="YSIRK Gram-positive signal peptide" evidence="12">
    <location>
        <begin position="14"/>
        <end position="35"/>
    </location>
</feature>
<feature type="domain" description="Lipase-like C-terminal" evidence="13">
    <location>
        <begin position="348"/>
        <end position="724"/>
    </location>
</feature>
<evidence type="ECO:0000313" key="14">
    <source>
        <dbReference type="EMBL" id="TLP89399.1"/>
    </source>
</evidence>
<keyword evidence="7" id="KW-0378">Hydrolase</keyword>
<dbReference type="GO" id="GO:0004806">
    <property type="term" value="F:triacylglycerol lipase activity"/>
    <property type="evidence" value="ECO:0007669"/>
    <property type="project" value="UniProtKB-EC"/>
</dbReference>
<dbReference type="Pfam" id="PF04650">
    <property type="entry name" value="YSIRK_signal"/>
    <property type="match status" value="1"/>
</dbReference>
<dbReference type="Gene3D" id="3.40.50.1820">
    <property type="entry name" value="alpha/beta hydrolase"/>
    <property type="match status" value="1"/>
</dbReference>
<keyword evidence="11" id="KW-1133">Transmembrane helix</keyword>
<evidence type="ECO:0000256" key="9">
    <source>
        <dbReference type="ARBA" id="ARBA00023098"/>
    </source>
</evidence>
<evidence type="ECO:0000256" key="5">
    <source>
        <dbReference type="ARBA" id="ARBA00022525"/>
    </source>
</evidence>
<evidence type="ECO:0000256" key="11">
    <source>
        <dbReference type="SAM" id="Phobius"/>
    </source>
</evidence>
<evidence type="ECO:0000256" key="4">
    <source>
        <dbReference type="ARBA" id="ARBA00013279"/>
    </source>
</evidence>
<gene>
    <name evidence="14" type="ORF">FEZ53_07990</name>
</gene>
<protein>
    <recommendedName>
        <fullName evidence="4">triacylglycerol lipase</fullName>
        <ecNumber evidence="4">3.1.1.3</ecNumber>
    </recommendedName>
</protein>
<feature type="region of interest" description="Disordered" evidence="10">
    <location>
        <begin position="45"/>
        <end position="307"/>
    </location>
</feature>
<dbReference type="PANTHER" id="PTHR34043">
    <property type="entry name" value="ALPHA/BETA-HYDROLASES SUPERFAMILY PROTEIN"/>
    <property type="match status" value="1"/>
</dbReference>
<evidence type="ECO:0000256" key="8">
    <source>
        <dbReference type="ARBA" id="ARBA00022963"/>
    </source>
</evidence>
<dbReference type="InterPro" id="IPR056304">
    <property type="entry name" value="Lip-like_C"/>
</dbReference>
<evidence type="ECO:0000256" key="10">
    <source>
        <dbReference type="SAM" id="MobiDB-lite"/>
    </source>
</evidence>
<dbReference type="RefSeq" id="WP_107542942.1">
    <property type="nucleotide sequence ID" value="NZ_JAMWHN010000002.1"/>
</dbReference>
<dbReference type="NCBIfam" id="NF047351">
    <property type="entry name" value="lipase_YSIRK_Sa"/>
    <property type="match status" value="1"/>
</dbReference>
<feature type="compositionally biased region" description="Basic and acidic residues" evidence="10">
    <location>
        <begin position="296"/>
        <end position="307"/>
    </location>
</feature>
<dbReference type="AlphaFoldDB" id="A0A5R9B0C3"/>
<feature type="transmembrane region" description="Helical" evidence="11">
    <location>
        <begin position="21"/>
        <end position="40"/>
    </location>
</feature>
<dbReference type="NCBIfam" id="TIGR01168">
    <property type="entry name" value="YSIRK_signal"/>
    <property type="match status" value="1"/>
</dbReference>
<feature type="compositionally biased region" description="Low complexity" evidence="10">
    <location>
        <begin position="52"/>
        <end position="64"/>
    </location>
</feature>
<evidence type="ECO:0000259" key="12">
    <source>
        <dbReference type="Pfam" id="PF04650"/>
    </source>
</evidence>
<name>A0A5R9B0C3_STAXY</name>
<evidence type="ECO:0000256" key="1">
    <source>
        <dbReference type="ARBA" id="ARBA00001024"/>
    </source>
</evidence>
<keyword evidence="11" id="KW-0812">Transmembrane</keyword>
<evidence type="ECO:0000256" key="6">
    <source>
        <dbReference type="ARBA" id="ARBA00022729"/>
    </source>
</evidence>
<dbReference type="InterPro" id="IPR029058">
    <property type="entry name" value="AB_hydrolase_fold"/>
</dbReference>
<dbReference type="Pfam" id="PF24708">
    <property type="entry name" value="Lip_C"/>
    <property type="match status" value="1"/>
</dbReference>
<comment type="caution">
    <text evidence="14">The sequence shown here is derived from an EMBL/GenBank/DDBJ whole genome shotgun (WGS) entry which is preliminary data.</text>
</comment>
<evidence type="ECO:0000313" key="15">
    <source>
        <dbReference type="Proteomes" id="UP000307747"/>
    </source>
</evidence>
<dbReference type="GO" id="GO:0005576">
    <property type="term" value="C:extracellular region"/>
    <property type="evidence" value="ECO:0007669"/>
    <property type="project" value="UniProtKB-SubCell"/>
</dbReference>